<feature type="transmembrane region" description="Helical" evidence="2">
    <location>
        <begin position="331"/>
        <end position="353"/>
    </location>
</feature>
<keyword evidence="5" id="KW-1185">Reference proteome</keyword>
<keyword evidence="2" id="KW-0472">Membrane</keyword>
<dbReference type="Proteomes" id="UP001515480">
    <property type="component" value="Unassembled WGS sequence"/>
</dbReference>
<feature type="transmembrane region" description="Helical" evidence="2">
    <location>
        <begin position="467"/>
        <end position="490"/>
    </location>
</feature>
<dbReference type="InterPro" id="IPR036259">
    <property type="entry name" value="MFS_trans_sf"/>
</dbReference>
<name>A0AB34K7Q0_PRYPA</name>
<feature type="transmembrane region" description="Helical" evidence="2">
    <location>
        <begin position="405"/>
        <end position="425"/>
    </location>
</feature>
<evidence type="ECO:0000313" key="5">
    <source>
        <dbReference type="Proteomes" id="UP001515480"/>
    </source>
</evidence>
<feature type="transmembrane region" description="Helical" evidence="2">
    <location>
        <begin position="360"/>
        <end position="381"/>
    </location>
</feature>
<sequence>MHLCNRPKCKVPSRQRFHEAMAWQAWQQLLAAWLTFVVTASVYHVPATLLGGTCPNSTQPCSISEEFPSSNIAVLGWLPSMFLLIKGVLALPAGLLMERIGVRACMITGGLLLLLATTLYASAFSFVMLLASYVLFGCAYCLSGLIPLLVLINEWFQVNRKASAIGLMLTGYAVSGMLWPVVAASIAERHGWRAAASLVPCAVLFIALPLMCFVVRDGPYGAGATGCHRGRQARLPPSNGFELQGDTVPVLTIGRGAMPYKDAPSCRTASTTAESPCDSPYSTHAAAEWVWDPTVWSLLGMCVLTLYIVNGTQHMLVTFLSTEAGLTLSEAGAYSSLTFLFSFAGKALSGFALDSSHKRLFATCSSALLPIGGALLLRPVWHLETAAGDAHDGARFSIHPAHNPFQLACFVIVYGTGYGATFTLVQSRAAQLYGSRHNFATLQSALAVGQYGGSFLGTLITSQLRNALGSFVVPFLLFPLLGLINCLLCIRVFHQRRLQEAFVTSSSTS</sequence>
<evidence type="ECO:0000256" key="2">
    <source>
        <dbReference type="SAM" id="Phobius"/>
    </source>
</evidence>
<dbReference type="SUPFAM" id="SSF103473">
    <property type="entry name" value="MFS general substrate transporter"/>
    <property type="match status" value="1"/>
</dbReference>
<protein>
    <recommendedName>
        <fullName evidence="3">Major facilitator superfamily (MFS) profile domain-containing protein</fullName>
    </recommendedName>
</protein>
<dbReference type="Pfam" id="PF07690">
    <property type="entry name" value="MFS_1"/>
    <property type="match status" value="1"/>
</dbReference>
<dbReference type="Gene3D" id="1.20.1250.20">
    <property type="entry name" value="MFS general substrate transporter like domains"/>
    <property type="match status" value="2"/>
</dbReference>
<organism evidence="4 5">
    <name type="scientific">Prymnesium parvum</name>
    <name type="common">Toxic golden alga</name>
    <dbReference type="NCBI Taxonomy" id="97485"/>
    <lineage>
        <taxon>Eukaryota</taxon>
        <taxon>Haptista</taxon>
        <taxon>Haptophyta</taxon>
        <taxon>Prymnesiophyceae</taxon>
        <taxon>Prymnesiales</taxon>
        <taxon>Prymnesiaceae</taxon>
        <taxon>Prymnesium</taxon>
    </lineage>
</organism>
<proteinExistence type="predicted"/>
<feature type="transmembrane region" description="Helical" evidence="2">
    <location>
        <begin position="289"/>
        <end position="311"/>
    </location>
</feature>
<feature type="transmembrane region" description="Helical" evidence="2">
    <location>
        <begin position="192"/>
        <end position="215"/>
    </location>
</feature>
<feature type="transmembrane region" description="Helical" evidence="2">
    <location>
        <begin position="74"/>
        <end position="97"/>
    </location>
</feature>
<dbReference type="InterPro" id="IPR011701">
    <property type="entry name" value="MFS"/>
</dbReference>
<dbReference type="PROSITE" id="PS50850">
    <property type="entry name" value="MFS"/>
    <property type="match status" value="1"/>
</dbReference>
<keyword evidence="2" id="KW-1133">Transmembrane helix</keyword>
<dbReference type="AlphaFoldDB" id="A0AB34K7Q0"/>
<reference evidence="4 5" key="1">
    <citation type="journal article" date="2024" name="Science">
        <title>Giant polyketide synthase enzymes in the biosynthesis of giant marine polyether toxins.</title>
        <authorList>
            <person name="Fallon T.R."/>
            <person name="Shende V.V."/>
            <person name="Wierzbicki I.H."/>
            <person name="Pendleton A.L."/>
            <person name="Watervoot N.F."/>
            <person name="Auber R.P."/>
            <person name="Gonzalez D.J."/>
            <person name="Wisecaver J.H."/>
            <person name="Moore B.S."/>
        </authorList>
    </citation>
    <scope>NUCLEOTIDE SEQUENCE [LARGE SCALE GENOMIC DNA]</scope>
    <source>
        <strain evidence="4 5">12B1</strain>
    </source>
</reference>
<dbReference type="CDD" id="cd06174">
    <property type="entry name" value="MFS"/>
    <property type="match status" value="1"/>
</dbReference>
<accession>A0AB34K7Q0</accession>
<feature type="transmembrane region" description="Helical" evidence="2">
    <location>
        <begin position="130"/>
        <end position="152"/>
    </location>
</feature>
<keyword evidence="2" id="KW-0812">Transmembrane</keyword>
<feature type="transmembrane region" description="Helical" evidence="2">
    <location>
        <begin position="164"/>
        <end position="186"/>
    </location>
</feature>
<gene>
    <name evidence="4" type="ORF">AB1Y20_000267</name>
</gene>
<feature type="transmembrane region" description="Helical" evidence="2">
    <location>
        <begin position="104"/>
        <end position="124"/>
    </location>
</feature>
<comment type="caution">
    <text evidence="4">The sequence shown here is derived from an EMBL/GenBank/DDBJ whole genome shotgun (WGS) entry which is preliminary data.</text>
</comment>
<dbReference type="GO" id="GO:0016020">
    <property type="term" value="C:membrane"/>
    <property type="evidence" value="ECO:0007669"/>
    <property type="project" value="UniProtKB-SubCell"/>
</dbReference>
<dbReference type="GO" id="GO:0022857">
    <property type="term" value="F:transmembrane transporter activity"/>
    <property type="evidence" value="ECO:0007669"/>
    <property type="project" value="InterPro"/>
</dbReference>
<dbReference type="PANTHER" id="PTHR11360:SF290">
    <property type="entry name" value="MONOCARBOXYLATE MFS PERMEASE"/>
    <property type="match status" value="1"/>
</dbReference>
<evidence type="ECO:0000259" key="3">
    <source>
        <dbReference type="PROSITE" id="PS50850"/>
    </source>
</evidence>
<dbReference type="PANTHER" id="PTHR11360">
    <property type="entry name" value="MONOCARBOXYLATE TRANSPORTER"/>
    <property type="match status" value="1"/>
</dbReference>
<feature type="transmembrane region" description="Helical" evidence="2">
    <location>
        <begin position="437"/>
        <end position="461"/>
    </location>
</feature>
<evidence type="ECO:0000313" key="4">
    <source>
        <dbReference type="EMBL" id="KAL1529313.1"/>
    </source>
</evidence>
<feature type="transmembrane region" description="Helical" evidence="2">
    <location>
        <begin position="21"/>
        <end position="43"/>
    </location>
</feature>
<dbReference type="EMBL" id="JBGBPQ010000001">
    <property type="protein sequence ID" value="KAL1529313.1"/>
    <property type="molecule type" value="Genomic_DNA"/>
</dbReference>
<dbReference type="InterPro" id="IPR050327">
    <property type="entry name" value="Proton-linked_MCT"/>
</dbReference>
<dbReference type="InterPro" id="IPR020846">
    <property type="entry name" value="MFS_dom"/>
</dbReference>
<comment type="subcellular location">
    <subcellularLocation>
        <location evidence="1">Membrane</location>
        <topology evidence="1">Multi-pass membrane protein</topology>
    </subcellularLocation>
</comment>
<evidence type="ECO:0000256" key="1">
    <source>
        <dbReference type="ARBA" id="ARBA00004141"/>
    </source>
</evidence>
<feature type="domain" description="Major facilitator superfamily (MFS) profile" evidence="3">
    <location>
        <begin position="28"/>
        <end position="497"/>
    </location>
</feature>